<dbReference type="InterPro" id="IPR019419">
    <property type="entry name" value="AIM19"/>
</dbReference>
<dbReference type="Pfam" id="PF10315">
    <property type="entry name" value="Aim19"/>
    <property type="match status" value="1"/>
</dbReference>
<evidence type="ECO:0000313" key="2">
    <source>
        <dbReference type="EMBL" id="OEJ89102.1"/>
    </source>
</evidence>
<feature type="transmembrane region" description="Helical" evidence="1">
    <location>
        <begin position="23"/>
        <end position="42"/>
    </location>
</feature>
<feature type="transmembrane region" description="Helical" evidence="1">
    <location>
        <begin position="104"/>
        <end position="123"/>
    </location>
</feature>
<keyword evidence="1" id="KW-0472">Membrane</keyword>
<organism evidence="2 3">
    <name type="scientific">Hanseniaspora uvarum</name>
    <name type="common">Yeast</name>
    <name type="synonym">Kloeckera apiculata</name>
    <dbReference type="NCBI Taxonomy" id="29833"/>
    <lineage>
        <taxon>Eukaryota</taxon>
        <taxon>Fungi</taxon>
        <taxon>Dikarya</taxon>
        <taxon>Ascomycota</taxon>
        <taxon>Saccharomycotina</taxon>
        <taxon>Saccharomycetes</taxon>
        <taxon>Saccharomycodales</taxon>
        <taxon>Saccharomycodaceae</taxon>
        <taxon>Hanseniaspora</taxon>
    </lineage>
</organism>
<keyword evidence="1" id="KW-0812">Transmembrane</keyword>
<dbReference type="VEuPathDB" id="FungiDB:AWRI3580_g1840"/>
<keyword evidence="1" id="KW-1133">Transmembrane helix</keyword>
<feature type="transmembrane region" description="Helical" evidence="1">
    <location>
        <begin position="135"/>
        <end position="153"/>
    </location>
</feature>
<dbReference type="Proteomes" id="UP000095358">
    <property type="component" value="Unassembled WGS sequence"/>
</dbReference>
<sequence>MSNILNNNSVTNNSFLKSFYDTAYLSPLPMVFASVGSFYAGFSQHFKPILLQQTEIKPGKEANVLKPSKVLKMKVNCSLPYNVIFALGQIGGAAMILDDDQRDGVGLGFITSSLYLMCNAGFLKNMFIYSRKTALGLYALNLINATGYGYRYVTNDFKALSA</sequence>
<dbReference type="AlphaFoldDB" id="A0A1E5RQC5"/>
<name>A0A1E5RQC5_HANUV</name>
<evidence type="ECO:0000256" key="1">
    <source>
        <dbReference type="SAM" id="Phobius"/>
    </source>
</evidence>
<feature type="transmembrane region" description="Helical" evidence="1">
    <location>
        <begin position="79"/>
        <end position="98"/>
    </location>
</feature>
<dbReference type="OrthoDB" id="3972063at2759"/>
<proteinExistence type="predicted"/>
<keyword evidence="3" id="KW-1185">Reference proteome</keyword>
<gene>
    <name evidence="2" type="ORF">AWRI3580_g1840</name>
</gene>
<protein>
    <submittedName>
        <fullName evidence="2">Uncharacterized protein</fullName>
    </submittedName>
</protein>
<evidence type="ECO:0000313" key="3">
    <source>
        <dbReference type="Proteomes" id="UP000095358"/>
    </source>
</evidence>
<dbReference type="EMBL" id="LPNN01000004">
    <property type="protein sequence ID" value="OEJ89102.1"/>
    <property type="molecule type" value="Genomic_DNA"/>
</dbReference>
<comment type="caution">
    <text evidence="2">The sequence shown here is derived from an EMBL/GenBank/DDBJ whole genome shotgun (WGS) entry which is preliminary data.</text>
</comment>
<accession>A0A1E5RQC5</accession>
<reference evidence="3" key="1">
    <citation type="journal article" date="2016" name="Genome Announc.">
        <title>Genome sequences of three species of Hanseniaspora isolated from spontaneous wine fermentations.</title>
        <authorList>
            <person name="Sternes P.R."/>
            <person name="Lee D."/>
            <person name="Kutyna D.R."/>
            <person name="Borneman A.R."/>
        </authorList>
    </citation>
    <scope>NUCLEOTIDE SEQUENCE [LARGE SCALE GENOMIC DNA]</scope>
    <source>
        <strain evidence="3">AWRI3580</strain>
    </source>
</reference>